<comment type="subcellular location">
    <subcellularLocation>
        <location evidence="1">Nucleus</location>
    </subcellularLocation>
</comment>
<protein>
    <recommendedName>
        <fullName evidence="8">C2H2-type domain-containing protein</fullName>
    </recommendedName>
</protein>
<keyword evidence="3" id="KW-0677">Repeat</keyword>
<evidence type="ECO:0000256" key="1">
    <source>
        <dbReference type="ARBA" id="ARBA00004123"/>
    </source>
</evidence>
<keyword evidence="5" id="KW-0862">Zinc</keyword>
<evidence type="ECO:0000256" key="3">
    <source>
        <dbReference type="ARBA" id="ARBA00022737"/>
    </source>
</evidence>
<keyword evidence="2" id="KW-0479">Metal-binding</keyword>
<dbReference type="Gene3D" id="3.30.160.60">
    <property type="entry name" value="Classic Zinc Finger"/>
    <property type="match status" value="3"/>
</dbReference>
<dbReference type="Proteomes" id="UP001208570">
    <property type="component" value="Unassembled WGS sequence"/>
</dbReference>
<feature type="domain" description="C2H2-type" evidence="8">
    <location>
        <begin position="267"/>
        <end position="294"/>
    </location>
</feature>
<organism evidence="9 10">
    <name type="scientific">Paralvinella palmiformis</name>
    <dbReference type="NCBI Taxonomy" id="53620"/>
    <lineage>
        <taxon>Eukaryota</taxon>
        <taxon>Metazoa</taxon>
        <taxon>Spiralia</taxon>
        <taxon>Lophotrochozoa</taxon>
        <taxon>Annelida</taxon>
        <taxon>Polychaeta</taxon>
        <taxon>Sedentaria</taxon>
        <taxon>Canalipalpata</taxon>
        <taxon>Terebellida</taxon>
        <taxon>Terebelliformia</taxon>
        <taxon>Alvinellidae</taxon>
        <taxon>Paralvinella</taxon>
    </lineage>
</organism>
<evidence type="ECO:0000256" key="7">
    <source>
        <dbReference type="PROSITE-ProRule" id="PRU00042"/>
    </source>
</evidence>
<accession>A0AAD9JK34</accession>
<evidence type="ECO:0000259" key="8">
    <source>
        <dbReference type="PROSITE" id="PS50157"/>
    </source>
</evidence>
<evidence type="ECO:0000256" key="4">
    <source>
        <dbReference type="ARBA" id="ARBA00022771"/>
    </source>
</evidence>
<keyword evidence="4 7" id="KW-0863">Zinc-finger</keyword>
<dbReference type="GO" id="GO:0008270">
    <property type="term" value="F:zinc ion binding"/>
    <property type="evidence" value="ECO:0007669"/>
    <property type="project" value="UniProtKB-KW"/>
</dbReference>
<dbReference type="FunFam" id="3.30.160.60:FF:000110">
    <property type="entry name" value="Zinc finger protein-like"/>
    <property type="match status" value="1"/>
</dbReference>
<feature type="domain" description="C2H2-type" evidence="8">
    <location>
        <begin position="239"/>
        <end position="266"/>
    </location>
</feature>
<evidence type="ECO:0000313" key="10">
    <source>
        <dbReference type="Proteomes" id="UP001208570"/>
    </source>
</evidence>
<evidence type="ECO:0000256" key="6">
    <source>
        <dbReference type="ARBA" id="ARBA00023242"/>
    </source>
</evidence>
<comment type="caution">
    <text evidence="9">The sequence shown here is derived from an EMBL/GenBank/DDBJ whole genome shotgun (WGS) entry which is preliminary data.</text>
</comment>
<dbReference type="SUPFAM" id="SSF57667">
    <property type="entry name" value="beta-beta-alpha zinc fingers"/>
    <property type="match status" value="2"/>
</dbReference>
<dbReference type="InterPro" id="IPR013087">
    <property type="entry name" value="Znf_C2H2_type"/>
</dbReference>
<dbReference type="PROSITE" id="PS50157">
    <property type="entry name" value="ZINC_FINGER_C2H2_2"/>
    <property type="match status" value="3"/>
</dbReference>
<keyword evidence="10" id="KW-1185">Reference proteome</keyword>
<dbReference type="AlphaFoldDB" id="A0AAD9JK34"/>
<dbReference type="PANTHER" id="PTHR24394">
    <property type="entry name" value="ZINC FINGER PROTEIN"/>
    <property type="match status" value="1"/>
</dbReference>
<feature type="domain" description="C2H2-type" evidence="8">
    <location>
        <begin position="211"/>
        <end position="238"/>
    </location>
</feature>
<name>A0AAD9JK34_9ANNE</name>
<keyword evidence="6" id="KW-0539">Nucleus</keyword>
<sequence length="294" mass="33717">MSLPSPYYEPTAPFLMRACDTVNATPNGDLCSELGTSWLQTPSFSIPSNTSYCYHGYQSLVATPEYVSSCRYCNPYETCRYHDNSQRLLYGNLEANLEDTVDDELIESFLSDGPSCDNTDPEHNTTGTSGEELFMGVTSTFFDSMPEPMTPYYPEEILLLDEQQAKDSTPKVKTNRKTTHKSHTCGLCMLTLPTRTEYSLHIKNTHKQSSYACDICHKTFRQLTTMRTHRRQHTGERPYTCTTCNRAFSDHSSFIKHKRIHSNERPYTCHYCDRSFIQSGNCRRHMKSIHGCKH</sequence>
<dbReference type="Pfam" id="PF00096">
    <property type="entry name" value="zf-C2H2"/>
    <property type="match status" value="2"/>
</dbReference>
<reference evidence="9" key="1">
    <citation type="journal article" date="2023" name="Mol. Biol. Evol.">
        <title>Third-Generation Sequencing Reveals the Adaptive Role of the Epigenome in Three Deep-Sea Polychaetes.</title>
        <authorList>
            <person name="Perez M."/>
            <person name="Aroh O."/>
            <person name="Sun Y."/>
            <person name="Lan Y."/>
            <person name="Juniper S.K."/>
            <person name="Young C.R."/>
            <person name="Angers B."/>
            <person name="Qian P.Y."/>
        </authorList>
    </citation>
    <scope>NUCLEOTIDE SEQUENCE</scope>
    <source>
        <strain evidence="9">P08H-3</strain>
    </source>
</reference>
<gene>
    <name evidence="9" type="ORF">LSH36_269g10004</name>
</gene>
<proteinExistence type="predicted"/>
<evidence type="ECO:0000256" key="2">
    <source>
        <dbReference type="ARBA" id="ARBA00022723"/>
    </source>
</evidence>
<dbReference type="PROSITE" id="PS00028">
    <property type="entry name" value="ZINC_FINGER_C2H2_1"/>
    <property type="match status" value="3"/>
</dbReference>
<dbReference type="GO" id="GO:0005634">
    <property type="term" value="C:nucleus"/>
    <property type="evidence" value="ECO:0007669"/>
    <property type="project" value="UniProtKB-SubCell"/>
</dbReference>
<dbReference type="SMART" id="SM00355">
    <property type="entry name" value="ZnF_C2H2"/>
    <property type="match status" value="4"/>
</dbReference>
<dbReference type="GO" id="GO:0000981">
    <property type="term" value="F:DNA-binding transcription factor activity, RNA polymerase II-specific"/>
    <property type="evidence" value="ECO:0007669"/>
    <property type="project" value="TreeGrafter"/>
</dbReference>
<evidence type="ECO:0000256" key="5">
    <source>
        <dbReference type="ARBA" id="ARBA00022833"/>
    </source>
</evidence>
<dbReference type="InterPro" id="IPR036236">
    <property type="entry name" value="Znf_C2H2_sf"/>
</dbReference>
<dbReference type="Pfam" id="PF13912">
    <property type="entry name" value="zf-C2H2_6"/>
    <property type="match status" value="1"/>
</dbReference>
<dbReference type="FunFam" id="3.30.160.60:FF:000295">
    <property type="entry name" value="zinc finger protein 19"/>
    <property type="match status" value="1"/>
</dbReference>
<dbReference type="PANTHER" id="PTHR24394:SF29">
    <property type="entry name" value="MYONEURIN"/>
    <property type="match status" value="1"/>
</dbReference>
<evidence type="ECO:0000313" key="9">
    <source>
        <dbReference type="EMBL" id="KAK2154437.1"/>
    </source>
</evidence>
<dbReference type="EMBL" id="JAODUP010000269">
    <property type="protein sequence ID" value="KAK2154437.1"/>
    <property type="molecule type" value="Genomic_DNA"/>
</dbReference>